<dbReference type="SUPFAM" id="SSF53335">
    <property type="entry name" value="S-adenosyl-L-methionine-dependent methyltransferases"/>
    <property type="match status" value="1"/>
</dbReference>
<evidence type="ECO:0000256" key="1">
    <source>
        <dbReference type="ARBA" id="ARBA00000852"/>
    </source>
</evidence>
<dbReference type="Gene3D" id="3.40.50.150">
    <property type="entry name" value="Vaccinia Virus protein VP39"/>
    <property type="match status" value="1"/>
</dbReference>
<dbReference type="AlphaFoldDB" id="A0A6B8MLV4"/>
<dbReference type="UniPathway" id="UPA00078"/>
<name>A0A6B8MLV4_KLEOX</name>
<dbReference type="RefSeq" id="WP_154679782.1">
    <property type="nucleotide sequence ID" value="NZ_CP046115.1"/>
</dbReference>
<evidence type="ECO:0000256" key="4">
    <source>
        <dbReference type="ARBA" id="ARBA00022603"/>
    </source>
</evidence>
<dbReference type="CDD" id="cd02440">
    <property type="entry name" value="AdoMet_MTases"/>
    <property type="match status" value="1"/>
</dbReference>
<dbReference type="GO" id="GO:0102130">
    <property type="term" value="F:malonyl-CoA methyltransferase activity"/>
    <property type="evidence" value="ECO:0007669"/>
    <property type="project" value="UniProtKB-EC"/>
</dbReference>
<comment type="catalytic activity">
    <reaction evidence="1 8">
        <text>malonyl-[ACP] + S-adenosyl-L-methionine = malonyl-[ACP] methyl ester + S-adenosyl-L-homocysteine</text>
        <dbReference type="Rhea" id="RHEA:17105"/>
        <dbReference type="Rhea" id="RHEA-COMP:9623"/>
        <dbReference type="Rhea" id="RHEA-COMP:9954"/>
        <dbReference type="ChEBI" id="CHEBI:57856"/>
        <dbReference type="ChEBI" id="CHEBI:59789"/>
        <dbReference type="ChEBI" id="CHEBI:78449"/>
        <dbReference type="ChEBI" id="CHEBI:78845"/>
        <dbReference type="EC" id="2.1.1.197"/>
    </reaction>
</comment>
<dbReference type="EMBL" id="CP046115">
    <property type="protein sequence ID" value="QGN37322.1"/>
    <property type="molecule type" value="Genomic_DNA"/>
</dbReference>
<evidence type="ECO:0000256" key="7">
    <source>
        <dbReference type="ARBA" id="ARBA00022756"/>
    </source>
</evidence>
<proteinExistence type="inferred from homology"/>
<dbReference type="NCBIfam" id="TIGR02072">
    <property type="entry name" value="BioC"/>
    <property type="match status" value="1"/>
</dbReference>
<dbReference type="InterPro" id="IPR011814">
    <property type="entry name" value="BioC"/>
</dbReference>
<dbReference type="OrthoDB" id="9760689at2"/>
<dbReference type="PANTHER" id="PTHR43591">
    <property type="entry name" value="METHYLTRANSFERASE"/>
    <property type="match status" value="1"/>
</dbReference>
<dbReference type="InterPro" id="IPR029063">
    <property type="entry name" value="SAM-dependent_MTases_sf"/>
</dbReference>
<comment type="similarity">
    <text evidence="8">Belongs to the methyltransferase superfamily.</text>
</comment>
<comment type="pathway">
    <text evidence="2 8">Cofactor biosynthesis; biotin biosynthesis.</text>
</comment>
<evidence type="ECO:0000313" key="10">
    <source>
        <dbReference type="EMBL" id="QGN37322.1"/>
    </source>
</evidence>
<organism evidence="10 11">
    <name type="scientific">Klebsiella oxytoca</name>
    <dbReference type="NCBI Taxonomy" id="571"/>
    <lineage>
        <taxon>Bacteria</taxon>
        <taxon>Pseudomonadati</taxon>
        <taxon>Pseudomonadota</taxon>
        <taxon>Gammaproteobacteria</taxon>
        <taxon>Enterobacterales</taxon>
        <taxon>Enterobacteriaceae</taxon>
        <taxon>Klebsiella/Raoultella group</taxon>
        <taxon>Klebsiella</taxon>
    </lineage>
</organism>
<dbReference type="EC" id="2.1.1.197" evidence="3 8"/>
<evidence type="ECO:0000256" key="2">
    <source>
        <dbReference type="ARBA" id="ARBA00004746"/>
    </source>
</evidence>
<keyword evidence="4 8" id="KW-0489">Methyltransferase</keyword>
<keyword evidence="5 8" id="KW-0808">Transferase</keyword>
<dbReference type="NCBIfam" id="NF007610">
    <property type="entry name" value="PRK10258.1"/>
    <property type="match status" value="1"/>
</dbReference>
<dbReference type="GO" id="GO:0010340">
    <property type="term" value="F:carboxyl-O-methyltransferase activity"/>
    <property type="evidence" value="ECO:0007669"/>
    <property type="project" value="UniProtKB-UniRule"/>
</dbReference>
<evidence type="ECO:0000259" key="9">
    <source>
        <dbReference type="Pfam" id="PF08241"/>
    </source>
</evidence>
<dbReference type="Pfam" id="PF08241">
    <property type="entry name" value="Methyltransf_11"/>
    <property type="match status" value="1"/>
</dbReference>
<accession>A0A6B8MLV4</accession>
<keyword evidence="6 8" id="KW-0949">S-adenosyl-L-methionine</keyword>
<dbReference type="Proteomes" id="UP000427108">
    <property type="component" value="Chromosome"/>
</dbReference>
<dbReference type="GO" id="GO:0009102">
    <property type="term" value="P:biotin biosynthetic process"/>
    <property type="evidence" value="ECO:0007669"/>
    <property type="project" value="UniProtKB-UniRule"/>
</dbReference>
<comment type="function">
    <text evidence="8">Converts the free carboxyl group of a malonyl-thioester to its methyl ester by transfer of a methyl group from S-adenosyl-L-methionine (SAM). It allows to synthesize pimeloyl-ACP via the fatty acid synthetic pathway.</text>
</comment>
<feature type="domain" description="Methyltransferase type 11" evidence="9">
    <location>
        <begin position="47"/>
        <end position="138"/>
    </location>
</feature>
<evidence type="ECO:0000256" key="3">
    <source>
        <dbReference type="ARBA" id="ARBA00012327"/>
    </source>
</evidence>
<reference evidence="10 11" key="1">
    <citation type="submission" date="2019-11" db="EMBL/GenBank/DDBJ databases">
        <title>Isolation and Application of One Kind of P-Hydroxybenzoic Acid Degrading Bacterium in Mitigating Cropping Obstacle of Cucumber.</title>
        <authorList>
            <person name="Wu F."/>
            <person name="An Y."/>
        </authorList>
    </citation>
    <scope>NUCLEOTIDE SEQUENCE [LARGE SCALE GENOMIC DNA]</scope>
    <source>
        <strain evidence="10 11">P620</strain>
    </source>
</reference>
<dbReference type="GO" id="GO:0008757">
    <property type="term" value="F:S-adenosylmethionine-dependent methyltransferase activity"/>
    <property type="evidence" value="ECO:0007669"/>
    <property type="project" value="InterPro"/>
</dbReference>
<dbReference type="InterPro" id="IPR013216">
    <property type="entry name" value="Methyltransf_11"/>
</dbReference>
<evidence type="ECO:0000256" key="5">
    <source>
        <dbReference type="ARBA" id="ARBA00022679"/>
    </source>
</evidence>
<evidence type="ECO:0000256" key="6">
    <source>
        <dbReference type="ARBA" id="ARBA00022691"/>
    </source>
</evidence>
<keyword evidence="7 8" id="KW-0093">Biotin biosynthesis</keyword>
<protein>
    <recommendedName>
        <fullName evidence="3 8">Malonyl-[acyl-carrier protein] O-methyltransferase</fullName>
        <shortName evidence="8">Malonyl-ACP O-methyltransferase</shortName>
        <ecNumber evidence="3 8">2.1.1.197</ecNumber>
    </recommendedName>
    <alternativeName>
        <fullName evidence="8">Biotin synthesis protein BioC</fullName>
    </alternativeName>
</protein>
<evidence type="ECO:0000313" key="11">
    <source>
        <dbReference type="Proteomes" id="UP000427108"/>
    </source>
</evidence>
<sequence length="251" mass="27544">MTAVNKRAVAAAFGRAAEHYSRHDELQRRSASLLLEKLGMVAFPEVLDAGCGPGSMSRFWLDAGSRVTALDLSADMLAEARRGECAHRYVEGDIEALPLAEGCVDLAWSNLAVQWCGSLATALNELYRVVRPGGRVAFTTLLAGSLPELNQAWRAIDERPHANRFLSEQAVRQALADRRAVGHVHTITLPFNDALSAMRSLKGIGATHLHQGRSAATLSRRKLRQLQLAWPQQQGQCPLTYHLFTGVIERD</sequence>
<dbReference type="GO" id="GO:0032259">
    <property type="term" value="P:methylation"/>
    <property type="evidence" value="ECO:0007669"/>
    <property type="project" value="UniProtKB-KW"/>
</dbReference>
<evidence type="ECO:0000256" key="8">
    <source>
        <dbReference type="HAMAP-Rule" id="MF_00835"/>
    </source>
</evidence>
<dbReference type="HAMAP" id="MF_00835">
    <property type="entry name" value="BioC"/>
    <property type="match status" value="1"/>
</dbReference>
<gene>
    <name evidence="8 10" type="primary">bioC</name>
    <name evidence="10" type="ORF">GJ746_08410</name>
</gene>